<evidence type="ECO:0000256" key="2">
    <source>
        <dbReference type="SAM" id="Phobius"/>
    </source>
</evidence>
<name>A0A934IQS3_9HYPH</name>
<keyword evidence="2" id="KW-1133">Transmembrane helix</keyword>
<dbReference type="RefSeq" id="WP_198882243.1">
    <property type="nucleotide sequence ID" value="NZ_JAEKJA010000008.1"/>
</dbReference>
<dbReference type="Proteomes" id="UP000609531">
    <property type="component" value="Unassembled WGS sequence"/>
</dbReference>
<proteinExistence type="predicted"/>
<dbReference type="EMBL" id="JAEKJA010000008">
    <property type="protein sequence ID" value="MBJ3776340.1"/>
    <property type="molecule type" value="Genomic_DNA"/>
</dbReference>
<dbReference type="SMART" id="SM00331">
    <property type="entry name" value="PP2C_SIG"/>
    <property type="match status" value="1"/>
</dbReference>
<dbReference type="PROSITE" id="PS50885">
    <property type="entry name" value="HAMP"/>
    <property type="match status" value="1"/>
</dbReference>
<keyword evidence="6" id="KW-1185">Reference proteome</keyword>
<keyword evidence="2" id="KW-0472">Membrane</keyword>
<accession>A0A934IQS3</accession>
<dbReference type="PANTHER" id="PTHR43156">
    <property type="entry name" value="STAGE II SPORULATION PROTEIN E-RELATED"/>
    <property type="match status" value="1"/>
</dbReference>
<dbReference type="PROSITE" id="PS50113">
    <property type="entry name" value="PAC"/>
    <property type="match status" value="1"/>
</dbReference>
<comment type="caution">
    <text evidence="5">The sequence shown here is derived from an EMBL/GenBank/DDBJ whole genome shotgun (WGS) entry which is preliminary data.</text>
</comment>
<dbReference type="InterPro" id="IPR001932">
    <property type="entry name" value="PPM-type_phosphatase-like_dom"/>
</dbReference>
<organism evidence="5 6">
    <name type="scientific">Acuticoccus mangrovi</name>
    <dbReference type="NCBI Taxonomy" id="2796142"/>
    <lineage>
        <taxon>Bacteria</taxon>
        <taxon>Pseudomonadati</taxon>
        <taxon>Pseudomonadota</taxon>
        <taxon>Alphaproteobacteria</taxon>
        <taxon>Hyphomicrobiales</taxon>
        <taxon>Amorphaceae</taxon>
        <taxon>Acuticoccus</taxon>
    </lineage>
</organism>
<feature type="domain" description="HAMP" evidence="4">
    <location>
        <begin position="288"/>
        <end position="340"/>
    </location>
</feature>
<dbReference type="InterPro" id="IPR036457">
    <property type="entry name" value="PPM-type-like_dom_sf"/>
</dbReference>
<sequence>MLLRTRITLLLSIALVVVIGSLVAVGTVRARLEQDRLAEIAIGAQRSFWSSLVIERTDDLEVPAAELAARLSVAAPNLTPAEITEVILNSPDLITPGIMVQVLDLDGELLAANAPVFRARPILGAPAIDALTSGTATVGGLRQERPDRYVITAARAVSISGVPRAVLSLAIDAEEVLQELTDRLGEPSYLMSLRGRMIAGTNPTLWEKVSPTLPRRTAAAELLSADGRLYFAAAAPVDEMMGGVAGTLVTLRDATDSLSATRRLERTGLVAVGLGSLVMIIGLYVFLRQAFMPLESAIETLHELSEGNLQPSTPVSGTGEIRRIGEALAVFRRNALQLLEQEEAIARQRQRQERIIRRQLERLAGTLDEDGRKEILSDLRRVMAEPKPDPAATAAAAERPTEALAVLATVLQGMSQRITDQHRRLTELIRELQDAIITRARLAGLEQELEIARELQRSFLPRPLPEHPAFRIYGLMETAKEVGGDFYDYFMIDDRRLGIVVADVSGKGVAAALFMAITRTLIKATAQSAPSPAATVTEVNTFLAADNEQMMFVTLFHGVLDLDTGSLTFVNAGHNPPLLANGTTGAVSELPRAGDPALAVIEDFEFTEATVTLHPDDTLFLFTDGVTEAFNADSQAFGDARLVDTVALHHTDDAAALDEAVRDAVVAFEKGAERADDLTCLTLRYFRAA</sequence>
<dbReference type="InterPro" id="IPR003660">
    <property type="entry name" value="HAMP_dom"/>
</dbReference>
<dbReference type="SUPFAM" id="SSF81606">
    <property type="entry name" value="PP2C-like"/>
    <property type="match status" value="1"/>
</dbReference>
<feature type="transmembrane region" description="Helical" evidence="2">
    <location>
        <begin position="268"/>
        <end position="287"/>
    </location>
</feature>
<dbReference type="Gene3D" id="3.60.40.10">
    <property type="entry name" value="PPM-type phosphatase domain"/>
    <property type="match status" value="1"/>
</dbReference>
<evidence type="ECO:0000313" key="6">
    <source>
        <dbReference type="Proteomes" id="UP000609531"/>
    </source>
</evidence>
<evidence type="ECO:0000256" key="1">
    <source>
        <dbReference type="ARBA" id="ARBA00022801"/>
    </source>
</evidence>
<dbReference type="GO" id="GO:0016020">
    <property type="term" value="C:membrane"/>
    <property type="evidence" value="ECO:0007669"/>
    <property type="project" value="InterPro"/>
</dbReference>
<dbReference type="Pfam" id="PF07228">
    <property type="entry name" value="SpoIIE"/>
    <property type="match status" value="1"/>
</dbReference>
<protein>
    <submittedName>
        <fullName evidence="5">SpoIIE family protein phosphatase</fullName>
    </submittedName>
</protein>
<dbReference type="InterPro" id="IPR052016">
    <property type="entry name" value="Bact_Sigma-Reg"/>
</dbReference>
<dbReference type="Gene3D" id="6.10.340.10">
    <property type="match status" value="1"/>
</dbReference>
<dbReference type="InterPro" id="IPR000700">
    <property type="entry name" value="PAS-assoc_C"/>
</dbReference>
<dbReference type="PANTHER" id="PTHR43156:SF2">
    <property type="entry name" value="STAGE II SPORULATION PROTEIN E"/>
    <property type="match status" value="1"/>
</dbReference>
<keyword evidence="2" id="KW-0812">Transmembrane</keyword>
<evidence type="ECO:0000259" key="4">
    <source>
        <dbReference type="PROSITE" id="PS50885"/>
    </source>
</evidence>
<dbReference type="GO" id="GO:0007165">
    <property type="term" value="P:signal transduction"/>
    <property type="evidence" value="ECO:0007669"/>
    <property type="project" value="InterPro"/>
</dbReference>
<reference evidence="5" key="1">
    <citation type="submission" date="2020-12" db="EMBL/GenBank/DDBJ databases">
        <title>Bacterial taxonomy.</title>
        <authorList>
            <person name="Pan X."/>
        </authorList>
    </citation>
    <scope>NUCLEOTIDE SEQUENCE</scope>
    <source>
        <strain evidence="5">B2012</strain>
    </source>
</reference>
<feature type="domain" description="PAC" evidence="3">
    <location>
        <begin position="216"/>
        <end position="266"/>
    </location>
</feature>
<keyword evidence="1" id="KW-0378">Hydrolase</keyword>
<gene>
    <name evidence="5" type="ORF">JCR33_11605</name>
</gene>
<dbReference type="AlphaFoldDB" id="A0A934IQS3"/>
<dbReference type="GO" id="GO:0016791">
    <property type="term" value="F:phosphatase activity"/>
    <property type="evidence" value="ECO:0007669"/>
    <property type="project" value="TreeGrafter"/>
</dbReference>
<evidence type="ECO:0000259" key="3">
    <source>
        <dbReference type="PROSITE" id="PS50113"/>
    </source>
</evidence>
<evidence type="ECO:0000313" key="5">
    <source>
        <dbReference type="EMBL" id="MBJ3776340.1"/>
    </source>
</evidence>